<dbReference type="EMBL" id="JAUKUA010000004">
    <property type="protein sequence ID" value="KAK0714843.1"/>
    <property type="molecule type" value="Genomic_DNA"/>
</dbReference>
<reference evidence="2" key="1">
    <citation type="submission" date="2023-06" db="EMBL/GenBank/DDBJ databases">
        <title>Genome-scale phylogeny and comparative genomics of the fungal order Sordariales.</title>
        <authorList>
            <consortium name="Lawrence Berkeley National Laboratory"/>
            <person name="Hensen N."/>
            <person name="Bonometti L."/>
            <person name="Westerberg I."/>
            <person name="Brannstrom I.O."/>
            <person name="Guillou S."/>
            <person name="Cros-Aarteil S."/>
            <person name="Calhoun S."/>
            <person name="Haridas S."/>
            <person name="Kuo A."/>
            <person name="Mondo S."/>
            <person name="Pangilinan J."/>
            <person name="Riley R."/>
            <person name="Labutti K."/>
            <person name="Andreopoulos B."/>
            <person name="Lipzen A."/>
            <person name="Chen C."/>
            <person name="Yanf M."/>
            <person name="Daum C."/>
            <person name="Ng V."/>
            <person name="Clum A."/>
            <person name="Steindorff A."/>
            <person name="Ohm R."/>
            <person name="Martin F."/>
            <person name="Silar P."/>
            <person name="Natvig D."/>
            <person name="Lalanne C."/>
            <person name="Gautier V."/>
            <person name="Ament-Velasquez S.L."/>
            <person name="Kruys A."/>
            <person name="Hutchinson M.I."/>
            <person name="Powell A.J."/>
            <person name="Barry K."/>
            <person name="Miller A.N."/>
            <person name="Grigoriev I.V."/>
            <person name="Debuchy R."/>
            <person name="Gladieux P."/>
            <person name="Thoren M.H."/>
            <person name="Johannesson H."/>
        </authorList>
    </citation>
    <scope>NUCLEOTIDE SEQUENCE</scope>
    <source>
        <strain evidence="2">SMH4607-1</strain>
    </source>
</reference>
<keyword evidence="3" id="KW-1185">Reference proteome</keyword>
<evidence type="ECO:0000313" key="2">
    <source>
        <dbReference type="EMBL" id="KAK0714843.1"/>
    </source>
</evidence>
<evidence type="ECO:0000256" key="1">
    <source>
        <dbReference type="SAM" id="MobiDB-lite"/>
    </source>
</evidence>
<name>A0AA40DX04_9PEZI</name>
<feature type="compositionally biased region" description="Acidic residues" evidence="1">
    <location>
        <begin position="513"/>
        <end position="530"/>
    </location>
</feature>
<dbReference type="Proteomes" id="UP001172102">
    <property type="component" value="Unassembled WGS sequence"/>
</dbReference>
<feature type="compositionally biased region" description="Polar residues" evidence="1">
    <location>
        <begin position="151"/>
        <end position="161"/>
    </location>
</feature>
<organism evidence="2 3">
    <name type="scientific">Lasiosphaeris hirsuta</name>
    <dbReference type="NCBI Taxonomy" id="260670"/>
    <lineage>
        <taxon>Eukaryota</taxon>
        <taxon>Fungi</taxon>
        <taxon>Dikarya</taxon>
        <taxon>Ascomycota</taxon>
        <taxon>Pezizomycotina</taxon>
        <taxon>Sordariomycetes</taxon>
        <taxon>Sordariomycetidae</taxon>
        <taxon>Sordariales</taxon>
        <taxon>Lasiosphaeriaceae</taxon>
        <taxon>Lasiosphaeris</taxon>
    </lineage>
</organism>
<comment type="caution">
    <text evidence="2">The sequence shown here is derived from an EMBL/GenBank/DDBJ whole genome shotgun (WGS) entry which is preliminary data.</text>
</comment>
<dbReference type="AlphaFoldDB" id="A0AA40DX04"/>
<feature type="region of interest" description="Disordered" evidence="1">
    <location>
        <begin position="151"/>
        <end position="213"/>
    </location>
</feature>
<feature type="compositionally biased region" description="Low complexity" evidence="1">
    <location>
        <begin position="531"/>
        <end position="540"/>
    </location>
</feature>
<accession>A0AA40DX04</accession>
<feature type="region of interest" description="Disordered" evidence="1">
    <location>
        <begin position="1"/>
        <end position="32"/>
    </location>
</feature>
<evidence type="ECO:0000313" key="3">
    <source>
        <dbReference type="Proteomes" id="UP001172102"/>
    </source>
</evidence>
<feature type="region of interest" description="Disordered" evidence="1">
    <location>
        <begin position="488"/>
        <end position="563"/>
    </location>
</feature>
<proteinExistence type="predicted"/>
<sequence>MAEELPQGLHPDNYVPQSPDTLPAYQENGDGYADDYAKRKKERELFNPKNYRGPLQPKELDWLQFVDFDQLEKEVQDEVTSLFGKSSAPQTFMVEEFNELSRTHKLNNDIVPQDATQAVDNASQATDNASETAYNALRAVNNTLQAVDNASQTVDNASQAGEVSEPMDNDSGMSPVLLFIKGSQERPEIPNPGNDESNQQIEETPKRPSEASKQIITQAASSPSWPRLDMNSKEYLEGWLLAVNAWAKADRETFEDLLRWTPRPRIFQGMLEVLERPDADKYQVPEKKRMLRAFRQELQSREIRLEKRYPGVWHPGMFYSEMEDKGLRANEFPWPLDESQCPKWDHATLYEFVECMVAEDIWRNNWLSRHFGTQPDTIVFTTPHTANPNPSNHDHVGTPTPELGIVAPIPARLSDSMPEAVPAELEITAQAPASLSDPVPAALHAEPAISALASTVLSDPAPAAFRAEPGITAPASVNLLDHVSTGSLVNNDAGDDEELEPEIGRSHQGPDLSDAEESIDDEADDIDSEDSGNNSNGGDSNSEDVAERPSAALTNSTGPDLALGNLPAWILDDELIMRNLTTPRPVVEGTDPPLKMALERTLAEVRHYII</sequence>
<gene>
    <name evidence="2" type="ORF">B0H67DRAFT_683213</name>
</gene>
<protein>
    <submittedName>
        <fullName evidence="2">Uncharacterized protein</fullName>
    </submittedName>
</protein>